<evidence type="ECO:0000256" key="1">
    <source>
        <dbReference type="ARBA" id="ARBA00001964"/>
    </source>
</evidence>
<dbReference type="CDD" id="cd02016">
    <property type="entry name" value="TPP_E1_OGDC_like"/>
    <property type="match status" value="1"/>
</dbReference>
<comment type="cofactor">
    <cofactor evidence="1">
        <name>thiamine diphosphate</name>
        <dbReference type="ChEBI" id="CHEBI:58937"/>
    </cofactor>
</comment>
<dbReference type="SUPFAM" id="SSF52518">
    <property type="entry name" value="Thiamin diphosphate-binding fold (THDP-binding)"/>
    <property type="match status" value="2"/>
</dbReference>
<dbReference type="InterPro" id="IPR029061">
    <property type="entry name" value="THDP-binding"/>
</dbReference>
<dbReference type="Pfam" id="PF00676">
    <property type="entry name" value="E1_dh"/>
    <property type="match status" value="1"/>
</dbReference>
<dbReference type="GO" id="GO:0030976">
    <property type="term" value="F:thiamine pyrophosphate binding"/>
    <property type="evidence" value="ECO:0007669"/>
    <property type="project" value="InterPro"/>
</dbReference>
<dbReference type="Proteomes" id="UP000617628">
    <property type="component" value="Unassembled WGS sequence"/>
</dbReference>
<dbReference type="NCBIfam" id="NF006914">
    <property type="entry name" value="PRK09404.1"/>
    <property type="match status" value="1"/>
</dbReference>
<dbReference type="InterPro" id="IPR032106">
    <property type="entry name" value="2-oxogl_dehyd_N"/>
</dbReference>
<keyword evidence="5 8" id="KW-0560">Oxidoreductase</keyword>
<dbReference type="Pfam" id="PF16078">
    <property type="entry name" value="2-oxogl_dehyd_N"/>
    <property type="match status" value="1"/>
</dbReference>
<dbReference type="InterPro" id="IPR042179">
    <property type="entry name" value="KGD_C_sf"/>
</dbReference>
<evidence type="ECO:0000256" key="3">
    <source>
        <dbReference type="ARBA" id="ARBA00006936"/>
    </source>
</evidence>
<dbReference type="PANTHER" id="PTHR23152:SF4">
    <property type="entry name" value="2-OXOADIPATE DEHYDROGENASE COMPLEX COMPONENT E1"/>
    <property type="match status" value="1"/>
</dbReference>
<dbReference type="Pfam" id="PF16870">
    <property type="entry name" value="OxoGdeHyase_C"/>
    <property type="match status" value="1"/>
</dbReference>
<dbReference type="Gene3D" id="1.10.287.1150">
    <property type="entry name" value="TPP helical domain"/>
    <property type="match status" value="1"/>
</dbReference>
<reference evidence="8" key="1">
    <citation type="submission" date="2021-01" db="EMBL/GenBank/DDBJ databases">
        <title>Modified the classification status of verrucomicrobia.</title>
        <authorList>
            <person name="Feng X."/>
        </authorList>
    </citation>
    <scope>NUCLEOTIDE SEQUENCE</scope>
    <source>
        <strain evidence="8">KCTC 13126</strain>
    </source>
</reference>
<dbReference type="InterPro" id="IPR005475">
    <property type="entry name" value="Transketolase-like_Pyr-bd"/>
</dbReference>
<comment type="similarity">
    <text evidence="3">Belongs to the alpha-ketoglutarate dehydrogenase family.</text>
</comment>
<dbReference type="PIRSF" id="PIRSF000157">
    <property type="entry name" value="Oxoglu_dh_E1"/>
    <property type="match status" value="1"/>
</dbReference>
<dbReference type="InterPro" id="IPR001017">
    <property type="entry name" value="DH_E1"/>
</dbReference>
<dbReference type="SMART" id="SM00861">
    <property type="entry name" value="Transket_pyr"/>
    <property type="match status" value="1"/>
</dbReference>
<evidence type="ECO:0000256" key="4">
    <source>
        <dbReference type="ARBA" id="ARBA00012280"/>
    </source>
</evidence>
<keyword evidence="9" id="KW-1185">Reference proteome</keyword>
<dbReference type="GO" id="GO:0005829">
    <property type="term" value="C:cytosol"/>
    <property type="evidence" value="ECO:0007669"/>
    <property type="project" value="TreeGrafter"/>
</dbReference>
<dbReference type="EMBL" id="JAENIL010000008">
    <property type="protein sequence ID" value="MBK1876371.1"/>
    <property type="molecule type" value="Genomic_DNA"/>
</dbReference>
<dbReference type="Gene3D" id="3.40.50.11610">
    <property type="entry name" value="Multifunctional 2-oxoglutarate metabolism enzyme, C-terminal domain"/>
    <property type="match status" value="1"/>
</dbReference>
<dbReference type="EC" id="1.2.4.2" evidence="4"/>
<proteinExistence type="inferred from homology"/>
<keyword evidence="6" id="KW-0786">Thiamine pyrophosphate</keyword>
<dbReference type="InterPro" id="IPR011603">
    <property type="entry name" value="2oxoglutarate_DH_E1"/>
</dbReference>
<gene>
    <name evidence="8" type="ORF">JIN87_05790</name>
</gene>
<evidence type="ECO:0000256" key="2">
    <source>
        <dbReference type="ARBA" id="ARBA00003906"/>
    </source>
</evidence>
<dbReference type="NCBIfam" id="NF008907">
    <property type="entry name" value="PRK12270.1"/>
    <property type="match status" value="1"/>
</dbReference>
<dbReference type="InterPro" id="IPR031717">
    <property type="entry name" value="ODO-1/KGD_C"/>
</dbReference>
<feature type="domain" description="Transketolase-like pyrimidine-binding" evidence="7">
    <location>
        <begin position="576"/>
        <end position="769"/>
    </location>
</feature>
<dbReference type="RefSeq" id="WP_200354585.1">
    <property type="nucleotide sequence ID" value="NZ_JAENIL010000008.1"/>
</dbReference>
<evidence type="ECO:0000256" key="6">
    <source>
        <dbReference type="ARBA" id="ARBA00023052"/>
    </source>
</evidence>
<evidence type="ECO:0000256" key="5">
    <source>
        <dbReference type="ARBA" id="ARBA00023002"/>
    </source>
</evidence>
<sequence>MVTFATRSNADLIDLNYEKWKADPASVDEKWQAFFEGFELALQTAPKRRAATKGTSSVDSDASAAKQMNVSSLIYAYRSLGHTQAKINPLDEFVPANPHLAIEEFGLSEADLDSTFNSGHFLDGQPLKLRDIIDALQKTYCSSIGFEYIHMQNTEARRWVQSKIEPLQGQIDFSDLIKTRILRKVFAAESFESFLHTRYTGQKRFSLEGGETLIPCLDNVLEHCGRLGIKEVVMGMAHRGRLNVLTNTLKKSYEFVFEEFGEEYIPDTVGGDGDVKYHLGYEKVIETKEGHYVEIRLASNPSHLEAVNPVVEGKARARQRILNDTNRDKVLPVLVHGDAAFAGQGLVTEVLNSSQLPGYRTGGTLHIIVNNQIGFTTTPKEARSTRYCTDVAKMIEAPIFHVNGDDPIAVVYVTMLAIEYRQKFGADVVIDMYCYRKHGHNESDEPMFTNPDLYDKIKKHPPVSEILTKRLIEDGTLSAEEIAKIQKEYETSLANSLERVKKSAEAQIEVKRALAGSNAVFQPKYSFDPIDTSVSRENLATVVNGLTRLPTHIKPNRKIKRFLDSRRTAFENNEPIDWGYGEALAFGTLLQQGTPVRLSGQDSERGTFSHRHAVIHDVQTDERYVPLLNIEKDQARFCVYNSLLSEAAVLGFDFGYSLDYPRMLCIWEAQFGDFANGAQVIIDQFIASSESKWGRVSGLVMLLPHGYEGQGPEHSSARLERFLQACAEDNIQFCNMTNSAQYFHVLRRQMMREFRKPLVIMSPKSMLRLKDAASPWKDFESGSFQEILDDDQATASKTKRVILCSGKVYYDIRKKQAELKDKSTAVIRVEQLYPLNTDKLDKIAKKYSKATNIVWCQEESQNMGAYSFIAPRLEEIFGKKPAYAGRGESASPAVGVMALHKKELAQLLEDAFTL</sequence>
<dbReference type="PANTHER" id="PTHR23152">
    <property type="entry name" value="2-OXOGLUTARATE DEHYDROGENASE"/>
    <property type="match status" value="1"/>
</dbReference>
<name>A0A934RU03_9BACT</name>
<dbReference type="NCBIfam" id="TIGR00239">
    <property type="entry name" value="2oxo_dh_E1"/>
    <property type="match status" value="1"/>
</dbReference>
<dbReference type="GO" id="GO:0045252">
    <property type="term" value="C:oxoglutarate dehydrogenase complex"/>
    <property type="evidence" value="ECO:0007669"/>
    <property type="project" value="TreeGrafter"/>
</dbReference>
<dbReference type="AlphaFoldDB" id="A0A934RU03"/>
<dbReference type="GO" id="GO:0004591">
    <property type="term" value="F:oxoglutarate dehydrogenase (succinyl-transferring) activity"/>
    <property type="evidence" value="ECO:0007669"/>
    <property type="project" value="UniProtKB-EC"/>
</dbReference>
<protein>
    <recommendedName>
        <fullName evidence="4">oxoglutarate dehydrogenase (succinyl-transferring)</fullName>
        <ecNumber evidence="4">1.2.4.2</ecNumber>
    </recommendedName>
</protein>
<dbReference type="Gene3D" id="3.40.50.970">
    <property type="match status" value="1"/>
</dbReference>
<evidence type="ECO:0000259" key="7">
    <source>
        <dbReference type="SMART" id="SM00861"/>
    </source>
</evidence>
<accession>A0A934RU03</accession>
<comment type="function">
    <text evidence="2">E1 component of the 2-oxoglutarate dehydrogenase (OGDH) complex which catalyzes the decarboxylation of 2-oxoglutarate, the first step in the conversion of 2-oxoglutarate to succinyl-CoA and CO(2).</text>
</comment>
<organism evidence="8 9">
    <name type="scientific">Pelagicoccus mobilis</name>
    <dbReference type="NCBI Taxonomy" id="415221"/>
    <lineage>
        <taxon>Bacteria</taxon>
        <taxon>Pseudomonadati</taxon>
        <taxon>Verrucomicrobiota</taxon>
        <taxon>Opitutia</taxon>
        <taxon>Puniceicoccales</taxon>
        <taxon>Pelagicoccaceae</taxon>
        <taxon>Pelagicoccus</taxon>
    </lineage>
</organism>
<comment type="caution">
    <text evidence="8">The sequence shown here is derived from an EMBL/GenBank/DDBJ whole genome shotgun (WGS) entry which is preliminary data.</text>
</comment>
<dbReference type="Pfam" id="PF02779">
    <property type="entry name" value="Transket_pyr"/>
    <property type="match status" value="1"/>
</dbReference>
<evidence type="ECO:0000313" key="9">
    <source>
        <dbReference type="Proteomes" id="UP000617628"/>
    </source>
</evidence>
<dbReference type="GO" id="GO:0006099">
    <property type="term" value="P:tricarboxylic acid cycle"/>
    <property type="evidence" value="ECO:0007669"/>
    <property type="project" value="TreeGrafter"/>
</dbReference>
<dbReference type="Gene3D" id="3.40.50.12470">
    <property type="match status" value="1"/>
</dbReference>
<evidence type="ECO:0000313" key="8">
    <source>
        <dbReference type="EMBL" id="MBK1876371.1"/>
    </source>
</evidence>